<dbReference type="Pfam" id="PF02518">
    <property type="entry name" value="HATPase_c"/>
    <property type="match status" value="1"/>
</dbReference>
<dbReference type="CDD" id="cd19410">
    <property type="entry name" value="HK9-like_sensor"/>
    <property type="match status" value="1"/>
</dbReference>
<name>A0AAE3QU32_9BACT</name>
<evidence type="ECO:0000259" key="8">
    <source>
        <dbReference type="PROSITE" id="PS50109"/>
    </source>
</evidence>
<reference evidence="10" key="1">
    <citation type="submission" date="2023-05" db="EMBL/GenBank/DDBJ databases">
        <authorList>
            <person name="Zhang X."/>
        </authorList>
    </citation>
    <scope>NUCLEOTIDE SEQUENCE</scope>
    <source>
        <strain evidence="10">YF14B1</strain>
    </source>
</reference>
<dbReference type="SMART" id="SM00304">
    <property type="entry name" value="HAMP"/>
    <property type="match status" value="1"/>
</dbReference>
<dbReference type="EMBL" id="JASJOS010000010">
    <property type="protein sequence ID" value="MDJ1483250.1"/>
    <property type="molecule type" value="Genomic_DNA"/>
</dbReference>
<dbReference type="InterPro" id="IPR050351">
    <property type="entry name" value="BphY/WalK/GraS-like"/>
</dbReference>
<keyword evidence="10" id="KW-0067">ATP-binding</keyword>
<keyword evidence="7" id="KW-0812">Transmembrane</keyword>
<dbReference type="InterPro" id="IPR003661">
    <property type="entry name" value="HisK_dim/P_dom"/>
</dbReference>
<evidence type="ECO:0000313" key="11">
    <source>
        <dbReference type="Proteomes" id="UP001241110"/>
    </source>
</evidence>
<dbReference type="InterPro" id="IPR004358">
    <property type="entry name" value="Sig_transdc_His_kin-like_C"/>
</dbReference>
<dbReference type="InterPro" id="IPR003660">
    <property type="entry name" value="HAMP_dom"/>
</dbReference>
<dbReference type="GO" id="GO:0000155">
    <property type="term" value="F:phosphorelay sensor kinase activity"/>
    <property type="evidence" value="ECO:0007669"/>
    <property type="project" value="InterPro"/>
</dbReference>
<evidence type="ECO:0000256" key="5">
    <source>
        <dbReference type="ARBA" id="ARBA00022679"/>
    </source>
</evidence>
<feature type="transmembrane region" description="Helical" evidence="7">
    <location>
        <begin position="191"/>
        <end position="212"/>
    </location>
</feature>
<dbReference type="Gene3D" id="6.10.340.10">
    <property type="match status" value="1"/>
</dbReference>
<evidence type="ECO:0000256" key="6">
    <source>
        <dbReference type="ARBA" id="ARBA00022777"/>
    </source>
</evidence>
<dbReference type="GO" id="GO:0030295">
    <property type="term" value="F:protein kinase activator activity"/>
    <property type="evidence" value="ECO:0007669"/>
    <property type="project" value="TreeGrafter"/>
</dbReference>
<dbReference type="InterPro" id="IPR007891">
    <property type="entry name" value="CHASE3"/>
</dbReference>
<keyword evidence="4" id="KW-0597">Phosphoprotein</keyword>
<keyword evidence="6" id="KW-0418">Kinase</keyword>
<dbReference type="CDD" id="cd06225">
    <property type="entry name" value="HAMP"/>
    <property type="match status" value="1"/>
</dbReference>
<evidence type="ECO:0000256" key="7">
    <source>
        <dbReference type="SAM" id="Phobius"/>
    </source>
</evidence>
<dbReference type="AlphaFoldDB" id="A0AAE3QU32"/>
<dbReference type="Pfam" id="PF05227">
    <property type="entry name" value="CHASE3"/>
    <property type="match status" value="1"/>
</dbReference>
<dbReference type="GO" id="GO:0016020">
    <property type="term" value="C:membrane"/>
    <property type="evidence" value="ECO:0007669"/>
    <property type="project" value="UniProtKB-SubCell"/>
</dbReference>
<dbReference type="GO" id="GO:0000156">
    <property type="term" value="F:phosphorelay response regulator activity"/>
    <property type="evidence" value="ECO:0007669"/>
    <property type="project" value="TreeGrafter"/>
</dbReference>
<evidence type="ECO:0000313" key="10">
    <source>
        <dbReference type="EMBL" id="MDJ1483250.1"/>
    </source>
</evidence>
<feature type="domain" description="Histidine kinase" evidence="8">
    <location>
        <begin position="279"/>
        <end position="489"/>
    </location>
</feature>
<dbReference type="PANTHER" id="PTHR42878:SF15">
    <property type="entry name" value="BACTERIOPHYTOCHROME"/>
    <property type="match status" value="1"/>
</dbReference>
<protein>
    <recommendedName>
        <fullName evidence="3">histidine kinase</fullName>
        <ecNumber evidence="3">2.7.13.3</ecNumber>
    </recommendedName>
</protein>
<dbReference type="SUPFAM" id="SSF47384">
    <property type="entry name" value="Homodimeric domain of signal transducing histidine kinase"/>
    <property type="match status" value="1"/>
</dbReference>
<dbReference type="SMART" id="SM00388">
    <property type="entry name" value="HisKA"/>
    <property type="match status" value="1"/>
</dbReference>
<accession>A0AAE3QU32</accession>
<dbReference type="SMART" id="SM00387">
    <property type="entry name" value="HATPase_c"/>
    <property type="match status" value="1"/>
</dbReference>
<dbReference type="RefSeq" id="WP_313982920.1">
    <property type="nucleotide sequence ID" value="NZ_JASJOS010000010.1"/>
</dbReference>
<organism evidence="10 11">
    <name type="scientific">Xanthocytophaga flava</name>
    <dbReference type="NCBI Taxonomy" id="3048013"/>
    <lineage>
        <taxon>Bacteria</taxon>
        <taxon>Pseudomonadati</taxon>
        <taxon>Bacteroidota</taxon>
        <taxon>Cytophagia</taxon>
        <taxon>Cytophagales</taxon>
        <taxon>Rhodocytophagaceae</taxon>
        <taxon>Xanthocytophaga</taxon>
    </lineage>
</organism>
<keyword evidence="5" id="KW-0808">Transferase</keyword>
<comment type="subcellular location">
    <subcellularLocation>
        <location evidence="2">Membrane</location>
    </subcellularLocation>
</comment>
<gene>
    <name evidence="10" type="ORF">QNI16_22320</name>
</gene>
<dbReference type="EC" id="2.7.13.3" evidence="3"/>
<dbReference type="PROSITE" id="PS50109">
    <property type="entry name" value="HIS_KIN"/>
    <property type="match status" value="1"/>
</dbReference>
<dbReference type="Proteomes" id="UP001241110">
    <property type="component" value="Unassembled WGS sequence"/>
</dbReference>
<dbReference type="CDD" id="cd00082">
    <property type="entry name" value="HisKA"/>
    <property type="match status" value="1"/>
</dbReference>
<evidence type="ECO:0000259" key="9">
    <source>
        <dbReference type="PROSITE" id="PS50885"/>
    </source>
</evidence>
<evidence type="ECO:0000256" key="3">
    <source>
        <dbReference type="ARBA" id="ARBA00012438"/>
    </source>
</evidence>
<dbReference type="Pfam" id="PF00672">
    <property type="entry name" value="HAMP"/>
    <property type="match status" value="1"/>
</dbReference>
<evidence type="ECO:0000256" key="4">
    <source>
        <dbReference type="ARBA" id="ARBA00022553"/>
    </source>
</evidence>
<dbReference type="SUPFAM" id="SSF55874">
    <property type="entry name" value="ATPase domain of HSP90 chaperone/DNA topoisomerase II/histidine kinase"/>
    <property type="match status" value="1"/>
</dbReference>
<dbReference type="PRINTS" id="PR00344">
    <property type="entry name" value="BCTRLSENSOR"/>
</dbReference>
<comment type="catalytic activity">
    <reaction evidence="1">
        <text>ATP + protein L-histidine = ADP + protein N-phospho-L-histidine.</text>
        <dbReference type="EC" id="2.7.13.3"/>
    </reaction>
</comment>
<dbReference type="GO" id="GO:0007234">
    <property type="term" value="P:osmosensory signaling via phosphorelay pathway"/>
    <property type="evidence" value="ECO:0007669"/>
    <property type="project" value="TreeGrafter"/>
</dbReference>
<dbReference type="PANTHER" id="PTHR42878">
    <property type="entry name" value="TWO-COMPONENT HISTIDINE KINASE"/>
    <property type="match status" value="1"/>
</dbReference>
<keyword evidence="10" id="KW-0547">Nucleotide-binding</keyword>
<feature type="transmembrane region" description="Helical" evidence="7">
    <location>
        <begin position="7"/>
        <end position="28"/>
    </location>
</feature>
<dbReference type="InterPro" id="IPR036097">
    <property type="entry name" value="HisK_dim/P_sf"/>
</dbReference>
<dbReference type="SUPFAM" id="SSF158472">
    <property type="entry name" value="HAMP domain-like"/>
    <property type="match status" value="1"/>
</dbReference>
<dbReference type="GO" id="GO:0005524">
    <property type="term" value="F:ATP binding"/>
    <property type="evidence" value="ECO:0007669"/>
    <property type="project" value="UniProtKB-KW"/>
</dbReference>
<dbReference type="PROSITE" id="PS50885">
    <property type="entry name" value="HAMP"/>
    <property type="match status" value="1"/>
</dbReference>
<dbReference type="InterPro" id="IPR036890">
    <property type="entry name" value="HATPase_C_sf"/>
</dbReference>
<dbReference type="Gene3D" id="1.10.287.130">
    <property type="match status" value="1"/>
</dbReference>
<comment type="caution">
    <text evidence="10">The sequence shown here is derived from an EMBL/GenBank/DDBJ whole genome shotgun (WGS) entry which is preliminary data.</text>
</comment>
<evidence type="ECO:0000256" key="2">
    <source>
        <dbReference type="ARBA" id="ARBA00004370"/>
    </source>
</evidence>
<evidence type="ECO:0000256" key="1">
    <source>
        <dbReference type="ARBA" id="ARBA00000085"/>
    </source>
</evidence>
<keyword evidence="7" id="KW-0472">Membrane</keyword>
<proteinExistence type="predicted"/>
<dbReference type="InterPro" id="IPR003594">
    <property type="entry name" value="HATPase_dom"/>
</dbReference>
<sequence>MKISQKIYIGFGFVIFFAIVDLIVNYQLSNKVIRNMEFLSRSETILRNSNRLHKSIIQMQSGLRGYLLAEKETFLDSYYAGLKEIPPILREEREIVKGNAEQLRCLDSIAMLHTEWIEYANALIKAKQESLETIKGREVYMDLFEKKQRRGVGQQLNDIITLKVKEFDQYEYYVRNRRQQRLRDSIRYTNFVSASLAIGYITIAIITGFLVVKTITRRIYSMVSLAEKISQGTFSVIKDQENDELTQLSRSLNVMSQKLQHSFSALTKRNQELDQFAYVVSHDLKAPLRGMYNILQWIEEDLESELSDQLKKYHTKIRGRIIRLESLINGLLQYARIGRKTESVEIVHVGQIVQEIVELLVPAGCKVNLPSAMPVLQTKRLYLEQVFSNLISNAVKYSKKEDCIITIDCIDVGEYYQFSVADNGIGIEPEYHQKIFTIFQTLREKNEAESTGIGLSIVKKIVGEQEGEIWLTSQLGAGSVFTFTWPKFTSLNNN</sequence>
<dbReference type="Pfam" id="PF00512">
    <property type="entry name" value="HisKA"/>
    <property type="match status" value="1"/>
</dbReference>
<feature type="domain" description="HAMP" evidence="9">
    <location>
        <begin position="213"/>
        <end position="264"/>
    </location>
</feature>
<dbReference type="Gene3D" id="3.30.565.10">
    <property type="entry name" value="Histidine kinase-like ATPase, C-terminal domain"/>
    <property type="match status" value="1"/>
</dbReference>
<dbReference type="InterPro" id="IPR005467">
    <property type="entry name" value="His_kinase_dom"/>
</dbReference>
<keyword evidence="7" id="KW-1133">Transmembrane helix</keyword>